<dbReference type="EMBL" id="KQ991648">
    <property type="protein sequence ID" value="KZV51405.1"/>
    <property type="molecule type" value="Genomic_DNA"/>
</dbReference>
<keyword evidence="2" id="KW-1185">Reference proteome</keyword>
<proteinExistence type="predicted"/>
<reference evidence="1 2" key="1">
    <citation type="journal article" date="2015" name="Proc. Natl. Acad. Sci. U.S.A.">
        <title>The resurrection genome of Boea hygrometrica: A blueprint for survival of dehydration.</title>
        <authorList>
            <person name="Xiao L."/>
            <person name="Yang G."/>
            <person name="Zhang L."/>
            <person name="Yang X."/>
            <person name="Zhao S."/>
            <person name="Ji Z."/>
            <person name="Zhou Q."/>
            <person name="Hu M."/>
            <person name="Wang Y."/>
            <person name="Chen M."/>
            <person name="Xu Y."/>
            <person name="Jin H."/>
            <person name="Xiao X."/>
            <person name="Hu G."/>
            <person name="Bao F."/>
            <person name="Hu Y."/>
            <person name="Wan P."/>
            <person name="Li L."/>
            <person name="Deng X."/>
            <person name="Kuang T."/>
            <person name="Xiang C."/>
            <person name="Zhu J.K."/>
            <person name="Oliver M.J."/>
            <person name="He Y."/>
        </authorList>
    </citation>
    <scope>NUCLEOTIDE SEQUENCE [LARGE SCALE GENOMIC DNA]</scope>
    <source>
        <strain evidence="2">cv. XS01</strain>
    </source>
</reference>
<gene>
    <name evidence="1" type="ORF">F511_20569</name>
</gene>
<dbReference type="AlphaFoldDB" id="A0A2Z7CYL3"/>
<name>A0A2Z7CYL3_9LAMI</name>
<sequence length="65" mass="7109">MLTSSLLIPDFSSQLDPDFYCSSSSSNLSPAFSDITAAGLDWPPADYEQLTQLWTSPLLIQLPSK</sequence>
<organism evidence="1 2">
    <name type="scientific">Dorcoceras hygrometricum</name>
    <dbReference type="NCBI Taxonomy" id="472368"/>
    <lineage>
        <taxon>Eukaryota</taxon>
        <taxon>Viridiplantae</taxon>
        <taxon>Streptophyta</taxon>
        <taxon>Embryophyta</taxon>
        <taxon>Tracheophyta</taxon>
        <taxon>Spermatophyta</taxon>
        <taxon>Magnoliopsida</taxon>
        <taxon>eudicotyledons</taxon>
        <taxon>Gunneridae</taxon>
        <taxon>Pentapetalae</taxon>
        <taxon>asterids</taxon>
        <taxon>lamiids</taxon>
        <taxon>Lamiales</taxon>
        <taxon>Gesneriaceae</taxon>
        <taxon>Didymocarpoideae</taxon>
        <taxon>Trichosporeae</taxon>
        <taxon>Loxocarpinae</taxon>
        <taxon>Dorcoceras</taxon>
    </lineage>
</organism>
<dbReference type="Proteomes" id="UP000250235">
    <property type="component" value="Unassembled WGS sequence"/>
</dbReference>
<protein>
    <submittedName>
        <fullName evidence="1">Uncharacterized protein</fullName>
    </submittedName>
</protein>
<accession>A0A2Z7CYL3</accession>
<evidence type="ECO:0000313" key="2">
    <source>
        <dbReference type="Proteomes" id="UP000250235"/>
    </source>
</evidence>
<evidence type="ECO:0000313" key="1">
    <source>
        <dbReference type="EMBL" id="KZV51405.1"/>
    </source>
</evidence>